<organism evidence="2 3">
    <name type="scientific">Castilleja foliolosa</name>
    <dbReference type="NCBI Taxonomy" id="1961234"/>
    <lineage>
        <taxon>Eukaryota</taxon>
        <taxon>Viridiplantae</taxon>
        <taxon>Streptophyta</taxon>
        <taxon>Embryophyta</taxon>
        <taxon>Tracheophyta</taxon>
        <taxon>Spermatophyta</taxon>
        <taxon>Magnoliopsida</taxon>
        <taxon>eudicotyledons</taxon>
        <taxon>Gunneridae</taxon>
        <taxon>Pentapetalae</taxon>
        <taxon>asterids</taxon>
        <taxon>lamiids</taxon>
        <taxon>Lamiales</taxon>
        <taxon>Orobanchaceae</taxon>
        <taxon>Pedicularideae</taxon>
        <taxon>Castillejinae</taxon>
        <taxon>Castilleja</taxon>
    </lineage>
</organism>
<evidence type="ECO:0000313" key="3">
    <source>
        <dbReference type="Proteomes" id="UP001632038"/>
    </source>
</evidence>
<feature type="region of interest" description="Disordered" evidence="1">
    <location>
        <begin position="270"/>
        <end position="297"/>
    </location>
</feature>
<protein>
    <submittedName>
        <fullName evidence="2">Uncharacterized protein</fullName>
    </submittedName>
</protein>
<evidence type="ECO:0000313" key="2">
    <source>
        <dbReference type="EMBL" id="KAL3632960.1"/>
    </source>
</evidence>
<dbReference type="Proteomes" id="UP001632038">
    <property type="component" value="Unassembled WGS sequence"/>
</dbReference>
<reference evidence="3" key="1">
    <citation type="journal article" date="2024" name="IScience">
        <title>Strigolactones Initiate the Formation of Haustorium-like Structures in Castilleja.</title>
        <authorList>
            <person name="Buerger M."/>
            <person name="Peterson D."/>
            <person name="Chory J."/>
        </authorList>
    </citation>
    <scope>NUCLEOTIDE SEQUENCE [LARGE SCALE GENOMIC DNA]</scope>
</reference>
<dbReference type="PANTHER" id="PTHR37238:SF1">
    <property type="entry name" value="OS05G0532500 PROTEIN"/>
    <property type="match status" value="1"/>
</dbReference>
<sequence length="455" mass="50461">MRKNTDGAKSKMNSKSSRKPLGDVSNAKIAVKSAGILKKHSGDEGQLGDVSLDRLLLVQSDLSSLVRQIDELVIQALQLTGNKGRKEIKQFADILSDMQTSLKPWVPRLQKALLSQSTKPENKSEQSIEKTVVCVPEENKNAVIESPAQTKLQSLVSPSPLVSWRAECNTEGGRQLFLLTPLPQKRAFSYKCPASSISAFDNVEAEENNNTHPVVNLHTKCGTPAKFLETNCSSMFVMTPRLKMSPPKSCVLLEPISEFAKNKSFRAHKSTPFPVRGQNSSLSEDSESSSSNRQSSDDLMVKYPELFGIRINNVEKRMVEEEDSPDWMVSPPKTCVIMEPADEKLLEIVSSNCLAPKSSALVCEQDKDEHGVVTKTHLQSIRGTVDLTESTPMIKEPMSSFRIGKQAGENTLKRELWTRFEAATAHVIRFDEPILEDDDTSKKGFLDRLDEALDS</sequence>
<dbReference type="PANTHER" id="PTHR37238">
    <property type="entry name" value="OS05G0532500 PROTEIN"/>
    <property type="match status" value="1"/>
</dbReference>
<dbReference type="AlphaFoldDB" id="A0ABD3CSK9"/>
<proteinExistence type="predicted"/>
<name>A0ABD3CSK9_9LAMI</name>
<evidence type="ECO:0000256" key="1">
    <source>
        <dbReference type="SAM" id="MobiDB-lite"/>
    </source>
</evidence>
<dbReference type="EMBL" id="JAVIJP010000032">
    <property type="protein sequence ID" value="KAL3632960.1"/>
    <property type="molecule type" value="Genomic_DNA"/>
</dbReference>
<keyword evidence="3" id="KW-1185">Reference proteome</keyword>
<gene>
    <name evidence="2" type="ORF">CASFOL_025944</name>
</gene>
<accession>A0ABD3CSK9</accession>
<comment type="caution">
    <text evidence="2">The sequence shown here is derived from an EMBL/GenBank/DDBJ whole genome shotgun (WGS) entry which is preliminary data.</text>
</comment>
<feature type="region of interest" description="Disordered" evidence="1">
    <location>
        <begin position="1"/>
        <end position="26"/>
    </location>
</feature>
<feature type="compositionally biased region" description="Low complexity" evidence="1">
    <location>
        <begin position="278"/>
        <end position="294"/>
    </location>
</feature>